<dbReference type="HOGENOM" id="CLU_100374_0_0_1"/>
<accession>A0A8J8XXT1</accession>
<feature type="compositionally biased region" description="Basic and acidic residues" evidence="1">
    <location>
        <begin position="137"/>
        <end position="149"/>
    </location>
</feature>
<protein>
    <submittedName>
        <fullName evidence="2">Uncharacterized protein</fullName>
    </submittedName>
</protein>
<proteinExistence type="predicted"/>
<feature type="region of interest" description="Disordered" evidence="1">
    <location>
        <begin position="130"/>
        <end position="151"/>
    </location>
</feature>
<name>A0A8J8XXT1_MAIZE</name>
<dbReference type="AlphaFoldDB" id="A0A8J8XXT1"/>
<comment type="caution">
    <text evidence="2">The sequence shown here is derived from an EMBL/GenBank/DDBJ whole genome shotgun (WGS) entry which is preliminary data.</text>
</comment>
<gene>
    <name evidence="2" type="ORF">Zm00014a_017142</name>
</gene>
<sequence>MAEVKPQTVGLLEVSLTSPWMSGFAGPEWPRFCTMYVVIGGEVVGKQTLPFEFDMDDIRKWRLGIRIPAAPDWAHQCLDIFVERADYLVRRRTKSVVVTRGGPHTSRHTAVICRARVRLLDALVLGHLDEEEEEQEDNKSKTRHEEAEGKPMLLEGTLPFGKVVPLLDWKLPAPADEDGNPRSVVRGTVVVRMNLCEPFW</sequence>
<dbReference type="EMBL" id="NCVQ01000010">
    <property type="protein sequence ID" value="PWZ08087.1"/>
    <property type="molecule type" value="Genomic_DNA"/>
</dbReference>
<evidence type="ECO:0000313" key="2">
    <source>
        <dbReference type="EMBL" id="PWZ08087.1"/>
    </source>
</evidence>
<dbReference type="Proteomes" id="UP000251960">
    <property type="component" value="Chromosome 9"/>
</dbReference>
<reference evidence="2" key="1">
    <citation type="journal article" date="2018" name="Nat. Genet.">
        <title>Extensive intraspecific gene order and gene structural variations between Mo17 and other maize genomes.</title>
        <authorList>
            <person name="Sun S."/>
            <person name="Zhou Y."/>
            <person name="Chen J."/>
            <person name="Shi J."/>
            <person name="Zhao H."/>
            <person name="Zhao H."/>
            <person name="Song W."/>
            <person name="Zhang M."/>
            <person name="Cui Y."/>
            <person name="Dong X."/>
            <person name="Liu H."/>
            <person name="Ma X."/>
            <person name="Jiao Y."/>
            <person name="Wang B."/>
            <person name="Wei X."/>
            <person name="Stein J.C."/>
            <person name="Glaubitz J.C."/>
            <person name="Lu F."/>
            <person name="Yu G."/>
            <person name="Liang C."/>
            <person name="Fengler K."/>
            <person name="Li B."/>
            <person name="Rafalski A."/>
            <person name="Schnable P.S."/>
            <person name="Ware D.H."/>
            <person name="Buckler E.S."/>
            <person name="Lai J."/>
        </authorList>
    </citation>
    <scope>NUCLEOTIDE SEQUENCE [LARGE SCALE GENOMIC DNA]</scope>
    <source>
        <tissue evidence="2">Seedling</tissue>
    </source>
</reference>
<organism evidence="2">
    <name type="scientific">Zea mays</name>
    <name type="common">Maize</name>
    <dbReference type="NCBI Taxonomy" id="4577"/>
    <lineage>
        <taxon>Eukaryota</taxon>
        <taxon>Viridiplantae</taxon>
        <taxon>Streptophyta</taxon>
        <taxon>Embryophyta</taxon>
        <taxon>Tracheophyta</taxon>
        <taxon>Spermatophyta</taxon>
        <taxon>Magnoliopsida</taxon>
        <taxon>Liliopsida</taxon>
        <taxon>Poales</taxon>
        <taxon>Poaceae</taxon>
        <taxon>PACMAD clade</taxon>
        <taxon>Panicoideae</taxon>
        <taxon>Andropogonodae</taxon>
        <taxon>Andropogoneae</taxon>
        <taxon>Tripsacinae</taxon>
        <taxon>Zea</taxon>
    </lineage>
</organism>
<dbReference type="OMA" id="WPRTCTI"/>
<evidence type="ECO:0000256" key="1">
    <source>
        <dbReference type="SAM" id="MobiDB-lite"/>
    </source>
</evidence>